<keyword evidence="3" id="KW-1185">Reference proteome</keyword>
<keyword evidence="1" id="KW-0732">Signal</keyword>
<feature type="chain" id="PRO_5011114370" description="Embryo surrounding factor 1 brassicaceae domain-containing protein" evidence="1">
    <location>
        <begin position="33"/>
        <end position="89"/>
    </location>
</feature>
<sequence>MATFVKRSSSQGLLLLALVLLALSVIPAPIRGQKTEESWRGRKDDIFNGCHYNHNVHDTDIFCCSKDNQCWSQLTECVKNCPCLVGCSR</sequence>
<reference evidence="2 3" key="1">
    <citation type="journal article" date="2009" name="Nature">
        <title>The Sorghum bicolor genome and the diversification of grasses.</title>
        <authorList>
            <person name="Paterson A.H."/>
            <person name="Bowers J.E."/>
            <person name="Bruggmann R."/>
            <person name="Dubchak I."/>
            <person name="Grimwood J."/>
            <person name="Gundlach H."/>
            <person name="Haberer G."/>
            <person name="Hellsten U."/>
            <person name="Mitros T."/>
            <person name="Poliakov A."/>
            <person name="Schmutz J."/>
            <person name="Spannagl M."/>
            <person name="Tang H."/>
            <person name="Wang X."/>
            <person name="Wicker T."/>
            <person name="Bharti A.K."/>
            <person name="Chapman J."/>
            <person name="Feltus F.A."/>
            <person name="Gowik U."/>
            <person name="Grigoriev I.V."/>
            <person name="Lyons E."/>
            <person name="Maher C.A."/>
            <person name="Martis M."/>
            <person name="Narechania A."/>
            <person name="Otillar R.P."/>
            <person name="Penning B.W."/>
            <person name="Salamov A.A."/>
            <person name="Wang Y."/>
            <person name="Zhang L."/>
            <person name="Carpita N.C."/>
            <person name="Freeling M."/>
            <person name="Gingle A.R."/>
            <person name="Hash C.T."/>
            <person name="Keller B."/>
            <person name="Klein P."/>
            <person name="Kresovich S."/>
            <person name="McCann M.C."/>
            <person name="Ming R."/>
            <person name="Peterson D.G."/>
            <person name="Mehboob-ur-Rahman"/>
            <person name="Ware D."/>
            <person name="Westhoff P."/>
            <person name="Mayer K.F."/>
            <person name="Messing J."/>
            <person name="Rokhsar D.S."/>
        </authorList>
    </citation>
    <scope>NUCLEOTIDE SEQUENCE [LARGE SCALE GENOMIC DNA]</scope>
    <source>
        <strain evidence="3">cv. BTx623</strain>
    </source>
</reference>
<dbReference type="Gramene" id="OQU79885">
    <property type="protein sequence ID" value="OQU79885"/>
    <property type="gene ID" value="SORBI_3007G040900"/>
</dbReference>
<dbReference type="PANTHER" id="PTHR48158">
    <property type="entry name" value="OS11G0453550 PROTEIN"/>
    <property type="match status" value="1"/>
</dbReference>
<dbReference type="Proteomes" id="UP000000768">
    <property type="component" value="Chromosome 7"/>
</dbReference>
<dbReference type="OMA" id="WSQLTEC"/>
<dbReference type="EMBL" id="CM000766">
    <property type="protein sequence ID" value="OQU79885.1"/>
    <property type="molecule type" value="Genomic_DNA"/>
</dbReference>
<evidence type="ECO:0000256" key="1">
    <source>
        <dbReference type="SAM" id="SignalP"/>
    </source>
</evidence>
<dbReference type="PANTHER" id="PTHR48158:SF1">
    <property type="entry name" value="OS11G0453550 PROTEIN"/>
    <property type="match status" value="1"/>
</dbReference>
<feature type="signal peptide" evidence="1">
    <location>
        <begin position="1"/>
        <end position="32"/>
    </location>
</feature>
<protein>
    <recommendedName>
        <fullName evidence="4">Embryo surrounding factor 1 brassicaceae domain-containing protein</fullName>
    </recommendedName>
</protein>
<dbReference type="InParanoid" id="A0A1Z5R8V4"/>
<reference evidence="3" key="2">
    <citation type="journal article" date="2018" name="Plant J.">
        <title>The Sorghum bicolor reference genome: improved assembly, gene annotations, a transcriptome atlas, and signatures of genome organization.</title>
        <authorList>
            <person name="McCormick R.F."/>
            <person name="Truong S.K."/>
            <person name="Sreedasyam A."/>
            <person name="Jenkins J."/>
            <person name="Shu S."/>
            <person name="Sims D."/>
            <person name="Kennedy M."/>
            <person name="Amirebrahimi M."/>
            <person name="Weers B.D."/>
            <person name="McKinley B."/>
            <person name="Mattison A."/>
            <person name="Morishige D.T."/>
            <person name="Grimwood J."/>
            <person name="Schmutz J."/>
            <person name="Mullet J.E."/>
        </authorList>
    </citation>
    <scope>NUCLEOTIDE SEQUENCE [LARGE SCALE GENOMIC DNA]</scope>
    <source>
        <strain evidence="3">cv. BTx623</strain>
    </source>
</reference>
<dbReference type="AlphaFoldDB" id="A0A1Z5R8V4"/>
<gene>
    <name evidence="2" type="ORF">SORBI_3007G040900</name>
</gene>
<evidence type="ECO:0000313" key="2">
    <source>
        <dbReference type="EMBL" id="OQU79885.1"/>
    </source>
</evidence>
<organism evidence="2 3">
    <name type="scientific">Sorghum bicolor</name>
    <name type="common">Sorghum</name>
    <name type="synonym">Sorghum vulgare</name>
    <dbReference type="NCBI Taxonomy" id="4558"/>
    <lineage>
        <taxon>Eukaryota</taxon>
        <taxon>Viridiplantae</taxon>
        <taxon>Streptophyta</taxon>
        <taxon>Embryophyta</taxon>
        <taxon>Tracheophyta</taxon>
        <taxon>Spermatophyta</taxon>
        <taxon>Magnoliopsida</taxon>
        <taxon>Liliopsida</taxon>
        <taxon>Poales</taxon>
        <taxon>Poaceae</taxon>
        <taxon>PACMAD clade</taxon>
        <taxon>Panicoideae</taxon>
        <taxon>Andropogonodae</taxon>
        <taxon>Andropogoneae</taxon>
        <taxon>Sorghinae</taxon>
        <taxon>Sorghum</taxon>
    </lineage>
</organism>
<name>A0A1Z5R8V4_SORBI</name>
<proteinExistence type="predicted"/>
<evidence type="ECO:0000313" key="3">
    <source>
        <dbReference type="Proteomes" id="UP000000768"/>
    </source>
</evidence>
<accession>A0A1Z5R8V4</accession>
<evidence type="ECO:0008006" key="4">
    <source>
        <dbReference type="Google" id="ProtNLM"/>
    </source>
</evidence>